<dbReference type="SUPFAM" id="SSF56925">
    <property type="entry name" value="OMPA-like"/>
    <property type="match status" value="1"/>
</dbReference>
<evidence type="ECO:0000313" key="3">
    <source>
        <dbReference type="Proteomes" id="UP000198356"/>
    </source>
</evidence>
<name>A0A239IEP8_9BACT</name>
<evidence type="ECO:0008006" key="4">
    <source>
        <dbReference type="Google" id="ProtNLM"/>
    </source>
</evidence>
<sequence>MRSLPALFLAFSAFLIPAAHAQYAVYGTASLTGYGFNDGNGNTAFKKDSGGPTGGVFYNFPIQSRLSAGIDARATYSPGNNGGTAELVGLRIGFVPHKVRLRPYFQIGGGVVSSSEQQTVYHYSPTGAYTGYTLQSTRYTSGAAEILFGLDVRLTDSFDLRALEWGAAAGASSVNSPSVAFVNTGVVYHFPSRGRK</sequence>
<reference evidence="2 3" key="1">
    <citation type="submission" date="2017-06" db="EMBL/GenBank/DDBJ databases">
        <authorList>
            <person name="Kim H.J."/>
            <person name="Triplett B.A."/>
        </authorList>
    </citation>
    <scope>NUCLEOTIDE SEQUENCE [LARGE SCALE GENOMIC DNA]</scope>
    <source>
        <strain evidence="2 3">DSM 18704</strain>
    </source>
</reference>
<keyword evidence="3" id="KW-1185">Reference proteome</keyword>
<dbReference type="InterPro" id="IPR011250">
    <property type="entry name" value="OMP/PagP_B-barrel"/>
</dbReference>
<evidence type="ECO:0000313" key="2">
    <source>
        <dbReference type="EMBL" id="SNS91902.1"/>
    </source>
</evidence>
<dbReference type="Proteomes" id="UP000198356">
    <property type="component" value="Unassembled WGS sequence"/>
</dbReference>
<dbReference type="RefSeq" id="WP_089408204.1">
    <property type="nucleotide sequence ID" value="NZ_FZOU01000003.1"/>
</dbReference>
<organism evidence="2 3">
    <name type="scientific">Granulicella rosea</name>
    <dbReference type="NCBI Taxonomy" id="474952"/>
    <lineage>
        <taxon>Bacteria</taxon>
        <taxon>Pseudomonadati</taxon>
        <taxon>Acidobacteriota</taxon>
        <taxon>Terriglobia</taxon>
        <taxon>Terriglobales</taxon>
        <taxon>Acidobacteriaceae</taxon>
        <taxon>Granulicella</taxon>
    </lineage>
</organism>
<feature type="signal peptide" evidence="1">
    <location>
        <begin position="1"/>
        <end position="21"/>
    </location>
</feature>
<dbReference type="EMBL" id="FZOU01000003">
    <property type="protein sequence ID" value="SNS91902.1"/>
    <property type="molecule type" value="Genomic_DNA"/>
</dbReference>
<proteinExistence type="predicted"/>
<protein>
    <recommendedName>
        <fullName evidence="4">Outer membrane protein beta-barrel domain-containing protein</fullName>
    </recommendedName>
</protein>
<keyword evidence="1" id="KW-0732">Signal</keyword>
<accession>A0A239IEP8</accession>
<evidence type="ECO:0000256" key="1">
    <source>
        <dbReference type="SAM" id="SignalP"/>
    </source>
</evidence>
<feature type="chain" id="PRO_5012828249" description="Outer membrane protein beta-barrel domain-containing protein" evidence="1">
    <location>
        <begin position="22"/>
        <end position="196"/>
    </location>
</feature>
<gene>
    <name evidence="2" type="ORF">SAMN05421770_10372</name>
</gene>
<dbReference type="AlphaFoldDB" id="A0A239IEP8"/>